<dbReference type="EMBL" id="EAAA01001799">
    <property type="status" value="NOT_ANNOTATED_CDS"/>
    <property type="molecule type" value="Genomic_DNA"/>
</dbReference>
<dbReference type="InterPro" id="IPR006085">
    <property type="entry name" value="XPG_DNA_repair_N"/>
</dbReference>
<dbReference type="HOGENOM" id="CLU_077293_0_0_1"/>
<sequence length="237" mass="27156">MGIKGFENFCKINTDRCFQSVTIRNEILVIDGSELFYHFYDACEGRAPLDQFREQAIKFYTNLRTCGIRPVIVFDGFKYGSNHEKVFNQAVKVIAEMEQFIKEEKIDGTNKLPFCRTILATVNQELGIPFVNGVGDMNSSTAAIANLLGAKVLASDTEYCVHNLSHGWLPVRYFKWNDDAEISRVGGITAKFYHIEHFSRQYNIPTNVVSYLDIFFGRKSYFPEGYFQSFVDQHFGV</sequence>
<dbReference type="Pfam" id="PF00752">
    <property type="entry name" value="XPG_N"/>
    <property type="match status" value="1"/>
</dbReference>
<accession>F7BDQ8</accession>
<dbReference type="Gene3D" id="3.40.50.1010">
    <property type="entry name" value="5'-nuclease"/>
    <property type="match status" value="1"/>
</dbReference>
<dbReference type="InterPro" id="IPR026832">
    <property type="entry name" value="Asteroid"/>
</dbReference>
<protein>
    <recommendedName>
        <fullName evidence="2">XPG N-terminal domain-containing protein</fullName>
    </recommendedName>
</protein>
<reference evidence="3" key="3">
    <citation type="submission" date="2025-08" db="UniProtKB">
        <authorList>
            <consortium name="Ensembl"/>
        </authorList>
    </citation>
    <scope>IDENTIFICATION</scope>
</reference>
<dbReference type="GeneTree" id="ENSGT00390000010145"/>
<dbReference type="SUPFAM" id="SSF88723">
    <property type="entry name" value="PIN domain-like"/>
    <property type="match status" value="1"/>
</dbReference>
<dbReference type="PANTHER" id="PTHR15665:SF1">
    <property type="entry name" value="PROTEIN ASTEROID HOMOLOG 1"/>
    <property type="match status" value="1"/>
</dbReference>
<dbReference type="Ensembl" id="ENSCINT00000023575.2">
    <property type="protein sequence ID" value="ENSCINP00000023329.2"/>
    <property type="gene ID" value="ENSCING00000012519.2"/>
</dbReference>
<keyword evidence="4" id="KW-1185">Reference proteome</keyword>
<evidence type="ECO:0000313" key="3">
    <source>
        <dbReference type="Ensembl" id="ENSCINP00000023329.2"/>
    </source>
</evidence>
<evidence type="ECO:0000259" key="2">
    <source>
        <dbReference type="Pfam" id="PF00752"/>
    </source>
</evidence>
<dbReference type="Proteomes" id="UP000008144">
    <property type="component" value="Chromosome 3"/>
</dbReference>
<dbReference type="STRING" id="7719.ENSCINP00000023329"/>
<evidence type="ECO:0000313" key="4">
    <source>
        <dbReference type="Proteomes" id="UP000008144"/>
    </source>
</evidence>
<reference evidence="3" key="4">
    <citation type="submission" date="2025-09" db="UniProtKB">
        <authorList>
            <consortium name="Ensembl"/>
        </authorList>
    </citation>
    <scope>IDENTIFICATION</scope>
</reference>
<proteinExistence type="inferred from homology"/>
<reference evidence="4" key="1">
    <citation type="journal article" date="2002" name="Science">
        <title>The draft genome of Ciona intestinalis: insights into chordate and vertebrate origins.</title>
        <authorList>
            <person name="Dehal P."/>
            <person name="Satou Y."/>
            <person name="Campbell R.K."/>
            <person name="Chapman J."/>
            <person name="Degnan B."/>
            <person name="De Tomaso A."/>
            <person name="Davidson B."/>
            <person name="Di Gregorio A."/>
            <person name="Gelpke M."/>
            <person name="Goodstein D.M."/>
            <person name="Harafuji N."/>
            <person name="Hastings K.E."/>
            <person name="Ho I."/>
            <person name="Hotta K."/>
            <person name="Huang W."/>
            <person name="Kawashima T."/>
            <person name="Lemaire P."/>
            <person name="Martinez D."/>
            <person name="Meinertzhagen I.A."/>
            <person name="Necula S."/>
            <person name="Nonaka M."/>
            <person name="Putnam N."/>
            <person name="Rash S."/>
            <person name="Saiga H."/>
            <person name="Satake M."/>
            <person name="Terry A."/>
            <person name="Yamada L."/>
            <person name="Wang H.G."/>
            <person name="Awazu S."/>
            <person name="Azumi K."/>
            <person name="Boore J."/>
            <person name="Branno M."/>
            <person name="Chin-Bow S."/>
            <person name="DeSantis R."/>
            <person name="Doyle S."/>
            <person name="Francino P."/>
            <person name="Keys D.N."/>
            <person name="Haga S."/>
            <person name="Hayashi H."/>
            <person name="Hino K."/>
            <person name="Imai K.S."/>
            <person name="Inaba K."/>
            <person name="Kano S."/>
            <person name="Kobayashi K."/>
            <person name="Kobayashi M."/>
            <person name="Lee B.I."/>
            <person name="Makabe K.W."/>
            <person name="Manohar C."/>
            <person name="Matassi G."/>
            <person name="Medina M."/>
            <person name="Mochizuki Y."/>
            <person name="Mount S."/>
            <person name="Morishita T."/>
            <person name="Miura S."/>
            <person name="Nakayama A."/>
            <person name="Nishizaka S."/>
            <person name="Nomoto H."/>
            <person name="Ohta F."/>
            <person name="Oishi K."/>
            <person name="Rigoutsos I."/>
            <person name="Sano M."/>
            <person name="Sasaki A."/>
            <person name="Sasakura Y."/>
            <person name="Shoguchi E."/>
            <person name="Shin-i T."/>
            <person name="Spagnuolo A."/>
            <person name="Stainier D."/>
            <person name="Suzuki M.M."/>
            <person name="Tassy O."/>
            <person name="Takatori N."/>
            <person name="Tokuoka M."/>
            <person name="Yagi K."/>
            <person name="Yoshizaki F."/>
            <person name="Wada S."/>
            <person name="Zhang C."/>
            <person name="Hyatt P.D."/>
            <person name="Larimer F."/>
            <person name="Detter C."/>
            <person name="Doggett N."/>
            <person name="Glavina T."/>
            <person name="Hawkins T."/>
            <person name="Richardson P."/>
            <person name="Lucas S."/>
            <person name="Kohara Y."/>
            <person name="Levine M."/>
            <person name="Satoh N."/>
            <person name="Rokhsar D.S."/>
        </authorList>
    </citation>
    <scope>NUCLEOTIDE SEQUENCE [LARGE SCALE GENOMIC DNA]</scope>
</reference>
<evidence type="ECO:0000256" key="1">
    <source>
        <dbReference type="ARBA" id="ARBA00007398"/>
    </source>
</evidence>
<comment type="similarity">
    <text evidence="1">Belongs to the asteroid family.</text>
</comment>
<dbReference type="InterPro" id="IPR029060">
    <property type="entry name" value="PIN-like_dom_sf"/>
</dbReference>
<dbReference type="PANTHER" id="PTHR15665">
    <property type="entry name" value="ASTEROID PROTEIN"/>
    <property type="match status" value="1"/>
</dbReference>
<dbReference type="AlphaFoldDB" id="F7BDQ8"/>
<reference evidence="3" key="2">
    <citation type="journal article" date="2008" name="Genome Biol.">
        <title>Improved genome assembly and evidence-based global gene model set for the chordate Ciona intestinalis: new insight into intron and operon populations.</title>
        <authorList>
            <person name="Satou Y."/>
            <person name="Mineta K."/>
            <person name="Ogasawara M."/>
            <person name="Sasakura Y."/>
            <person name="Shoguchi E."/>
            <person name="Ueno K."/>
            <person name="Yamada L."/>
            <person name="Matsumoto J."/>
            <person name="Wasserscheid J."/>
            <person name="Dewar K."/>
            <person name="Wiley G.B."/>
            <person name="Macmil S.L."/>
            <person name="Roe B.A."/>
            <person name="Zeller R.W."/>
            <person name="Hastings K.E."/>
            <person name="Lemaire P."/>
            <person name="Lindquist E."/>
            <person name="Endo T."/>
            <person name="Hotta K."/>
            <person name="Inaba K."/>
        </authorList>
    </citation>
    <scope>NUCLEOTIDE SEQUENCE [LARGE SCALE GENOMIC DNA]</scope>
    <source>
        <strain evidence="3">wild type</strain>
    </source>
</reference>
<name>F7BDQ8_CIOIN</name>
<dbReference type="InParanoid" id="F7BDQ8"/>
<dbReference type="GO" id="GO:0004518">
    <property type="term" value="F:nuclease activity"/>
    <property type="evidence" value="ECO:0007669"/>
    <property type="project" value="InterPro"/>
</dbReference>
<feature type="domain" description="XPG N-terminal" evidence="2">
    <location>
        <begin position="1"/>
        <end position="78"/>
    </location>
</feature>
<organism evidence="3 4">
    <name type="scientific">Ciona intestinalis</name>
    <name type="common">Transparent sea squirt</name>
    <name type="synonym">Ascidia intestinalis</name>
    <dbReference type="NCBI Taxonomy" id="7719"/>
    <lineage>
        <taxon>Eukaryota</taxon>
        <taxon>Metazoa</taxon>
        <taxon>Chordata</taxon>
        <taxon>Tunicata</taxon>
        <taxon>Ascidiacea</taxon>
        <taxon>Phlebobranchia</taxon>
        <taxon>Cionidae</taxon>
        <taxon>Ciona</taxon>
    </lineage>
</organism>